<keyword evidence="4" id="KW-0808">Transferase</keyword>
<dbReference type="GO" id="GO:0006534">
    <property type="term" value="P:cysteine metabolic process"/>
    <property type="evidence" value="ECO:0007669"/>
    <property type="project" value="InterPro"/>
</dbReference>
<gene>
    <name evidence="9" type="ORF">SAMN05444390_1011166</name>
</gene>
<evidence type="ECO:0000259" key="7">
    <source>
        <dbReference type="Pfam" id="PF00266"/>
    </source>
</evidence>
<dbReference type="RefSeq" id="WP_104002088.1">
    <property type="nucleotide sequence ID" value="NZ_FNVQ01000001.1"/>
</dbReference>
<dbReference type="SUPFAM" id="SSF53383">
    <property type="entry name" value="PLP-dependent transferases"/>
    <property type="match status" value="1"/>
</dbReference>
<comment type="similarity">
    <text evidence="2">Belongs to the class-V pyridoxal-phosphate-dependent aminotransferase family. Csd subfamily.</text>
</comment>
<dbReference type="PANTHER" id="PTHR43586">
    <property type="entry name" value="CYSTEINE DESULFURASE"/>
    <property type="match status" value="1"/>
</dbReference>
<accession>A0A1H5WU80</accession>
<comment type="catalytic activity">
    <reaction evidence="6">
        <text>(sulfur carrier)-H + L-cysteine = (sulfur carrier)-SH + L-alanine</text>
        <dbReference type="Rhea" id="RHEA:43892"/>
        <dbReference type="Rhea" id="RHEA-COMP:14737"/>
        <dbReference type="Rhea" id="RHEA-COMP:14739"/>
        <dbReference type="ChEBI" id="CHEBI:29917"/>
        <dbReference type="ChEBI" id="CHEBI:35235"/>
        <dbReference type="ChEBI" id="CHEBI:57972"/>
        <dbReference type="ChEBI" id="CHEBI:64428"/>
        <dbReference type="EC" id="2.8.1.7"/>
    </reaction>
</comment>
<dbReference type="PROSITE" id="PS00595">
    <property type="entry name" value="AA_TRANSFER_CLASS_5"/>
    <property type="match status" value="1"/>
</dbReference>
<dbReference type="EC" id="2.8.1.7" evidence="3"/>
<evidence type="ECO:0000313" key="9">
    <source>
        <dbReference type="EMBL" id="SEG03001.1"/>
    </source>
</evidence>
<dbReference type="AlphaFoldDB" id="A0A1H5WU80"/>
<dbReference type="Gene3D" id="3.40.640.10">
    <property type="entry name" value="Type I PLP-dependent aspartate aminotransferase-like (Major domain)"/>
    <property type="match status" value="1"/>
</dbReference>
<dbReference type="InterPro" id="IPR015421">
    <property type="entry name" value="PyrdxlP-dep_Trfase_major"/>
</dbReference>
<dbReference type="InterPro" id="IPR003808">
    <property type="entry name" value="Fe-S_metab-assoc_dom"/>
</dbReference>
<dbReference type="GO" id="GO:0031071">
    <property type="term" value="F:cysteine desulfurase activity"/>
    <property type="evidence" value="ECO:0007669"/>
    <property type="project" value="UniProtKB-EC"/>
</dbReference>
<dbReference type="GO" id="GO:0030170">
    <property type="term" value="F:pyridoxal phosphate binding"/>
    <property type="evidence" value="ECO:0007669"/>
    <property type="project" value="InterPro"/>
</dbReference>
<dbReference type="InterPro" id="IPR015422">
    <property type="entry name" value="PyrdxlP-dep_Trfase_small"/>
</dbReference>
<keyword evidence="5" id="KW-0663">Pyridoxal phosphate</keyword>
<dbReference type="InterPro" id="IPR015424">
    <property type="entry name" value="PyrdxlP-dep_Trfase"/>
</dbReference>
<dbReference type="InterPro" id="IPR010970">
    <property type="entry name" value="Cys_dSase_SufS"/>
</dbReference>
<dbReference type="CDD" id="cd06453">
    <property type="entry name" value="SufS_like"/>
    <property type="match status" value="1"/>
</dbReference>
<feature type="domain" description="Fe-S metabolism associated" evidence="8">
    <location>
        <begin position="428"/>
        <end position="545"/>
    </location>
</feature>
<dbReference type="PANTHER" id="PTHR43586:SF8">
    <property type="entry name" value="CYSTEINE DESULFURASE 1, CHLOROPLASTIC"/>
    <property type="match status" value="1"/>
</dbReference>
<dbReference type="Gene3D" id="3.90.1010.10">
    <property type="match status" value="1"/>
</dbReference>
<reference evidence="9 10" key="1">
    <citation type="submission" date="2016-10" db="EMBL/GenBank/DDBJ databases">
        <authorList>
            <person name="de Groot N.N."/>
        </authorList>
    </citation>
    <scope>NUCLEOTIDE SEQUENCE [LARGE SCALE GENOMIC DNA]</scope>
    <source>
        <strain evidence="9 10">DSM 22012</strain>
    </source>
</reference>
<dbReference type="EMBL" id="FNVQ01000001">
    <property type="protein sequence ID" value="SEG03001.1"/>
    <property type="molecule type" value="Genomic_DNA"/>
</dbReference>
<dbReference type="Pfam" id="PF00266">
    <property type="entry name" value="Aminotran_5"/>
    <property type="match status" value="1"/>
</dbReference>
<dbReference type="Proteomes" id="UP000236745">
    <property type="component" value="Unassembled WGS sequence"/>
</dbReference>
<evidence type="ECO:0000256" key="2">
    <source>
        <dbReference type="ARBA" id="ARBA00010447"/>
    </source>
</evidence>
<evidence type="ECO:0000256" key="5">
    <source>
        <dbReference type="ARBA" id="ARBA00022898"/>
    </source>
</evidence>
<organism evidence="9 10">
    <name type="scientific">Marinobacterium lutimaris</name>
    <dbReference type="NCBI Taxonomy" id="568106"/>
    <lineage>
        <taxon>Bacteria</taxon>
        <taxon>Pseudomonadati</taxon>
        <taxon>Pseudomonadota</taxon>
        <taxon>Gammaproteobacteria</taxon>
        <taxon>Oceanospirillales</taxon>
        <taxon>Oceanospirillaceae</taxon>
        <taxon>Marinobacterium</taxon>
    </lineage>
</organism>
<dbReference type="OrthoDB" id="9808002at2"/>
<evidence type="ECO:0000313" key="10">
    <source>
        <dbReference type="Proteomes" id="UP000236745"/>
    </source>
</evidence>
<evidence type="ECO:0000256" key="3">
    <source>
        <dbReference type="ARBA" id="ARBA00012239"/>
    </source>
</evidence>
<dbReference type="InterPro" id="IPR000192">
    <property type="entry name" value="Aminotrans_V_dom"/>
</dbReference>
<proteinExistence type="inferred from homology"/>
<protein>
    <recommendedName>
        <fullName evidence="3">cysteine desulfurase</fullName>
        <ecNumber evidence="3">2.8.1.7</ecNumber>
    </recommendedName>
</protein>
<sequence>MQHRADPIRLRRDFPILSSRVHGKPLIYLDNAATTQKPRSVIDTISNYYKRSNANVHRAAHALSADATLAFEQVRQELADWIGATSQNEIVWTRGTTEAINLVAYSFLKPRLKPGSRILLLETAHHANIVPWQQVAREAGAVIDVMPCAQGEIDLSRFGELLSRGPAIAAISHVSNALGSIYPIKAMCRMAREAQVPVLIDGAQGLPHTDIDVADLGCDFYAFSGHKLFGPTGIGALWAREEILEQMPPWQSGGEMIEQVSFEETRFAGLPFRFEAGTPNIAGVIGLGAAIRYLRETDRAAMEQHEQNLLRHALECCQQVPGFRSLAAGPDQAALFSFLIDGQHPQDVALWLDRQGIAVRAGHHCAMPLMSALGIPGSIRASFAFYNTLDEAEALASALQQLVDQSRSQVHGASVANQCQGVDETLLQELHAAPDWNSRYSILMQIGSDLPPLPGSWKTDEYRLHGCETRVWMVTKVDEEGRMACLADADARILRALLGLLLQNINGLTPQEVLELDLPERIRELDLERNLSPSRGNGLNAMIDALLSFARLQHTNPTNPQP</sequence>
<dbReference type="SUPFAM" id="SSF82649">
    <property type="entry name" value="SufE/NifU"/>
    <property type="match status" value="1"/>
</dbReference>
<evidence type="ECO:0000259" key="8">
    <source>
        <dbReference type="Pfam" id="PF02657"/>
    </source>
</evidence>
<dbReference type="NCBIfam" id="TIGR01979">
    <property type="entry name" value="sufS"/>
    <property type="match status" value="1"/>
</dbReference>
<evidence type="ECO:0000256" key="4">
    <source>
        <dbReference type="ARBA" id="ARBA00022679"/>
    </source>
</evidence>
<dbReference type="Gene3D" id="3.90.1150.10">
    <property type="entry name" value="Aspartate Aminotransferase, domain 1"/>
    <property type="match status" value="1"/>
</dbReference>
<feature type="domain" description="Aminotransferase class V" evidence="7">
    <location>
        <begin position="27"/>
        <end position="395"/>
    </location>
</feature>
<dbReference type="InterPro" id="IPR020578">
    <property type="entry name" value="Aminotrans_V_PyrdxlP_BS"/>
</dbReference>
<keyword evidence="10" id="KW-1185">Reference proteome</keyword>
<evidence type="ECO:0000256" key="6">
    <source>
        <dbReference type="ARBA" id="ARBA00050776"/>
    </source>
</evidence>
<comment type="cofactor">
    <cofactor evidence="1">
        <name>pyridoxal 5'-phosphate</name>
        <dbReference type="ChEBI" id="CHEBI:597326"/>
    </cofactor>
</comment>
<evidence type="ECO:0000256" key="1">
    <source>
        <dbReference type="ARBA" id="ARBA00001933"/>
    </source>
</evidence>
<dbReference type="Pfam" id="PF02657">
    <property type="entry name" value="SufE"/>
    <property type="match status" value="1"/>
</dbReference>
<name>A0A1H5WU80_9GAMM</name>